<proteinExistence type="predicted"/>
<evidence type="ECO:0000256" key="4">
    <source>
        <dbReference type="ARBA" id="ARBA00022989"/>
    </source>
</evidence>
<dbReference type="Pfam" id="PF01478">
    <property type="entry name" value="Peptidase_A24"/>
    <property type="match status" value="1"/>
</dbReference>
<gene>
    <name evidence="8" type="ORF">SAMN06265374_2233</name>
</gene>
<accession>A0ABY1NZY9</accession>
<evidence type="ECO:0000313" key="9">
    <source>
        <dbReference type="Proteomes" id="UP001157914"/>
    </source>
</evidence>
<dbReference type="Proteomes" id="UP001157914">
    <property type="component" value="Unassembled WGS sequence"/>
</dbReference>
<name>A0ABY1NZY9_9HYPH</name>
<keyword evidence="2" id="KW-1003">Cell membrane</keyword>
<dbReference type="PANTHER" id="PTHR36506:SF1">
    <property type="entry name" value="PREFLAGELLIN PEPTIDASE"/>
    <property type="match status" value="1"/>
</dbReference>
<keyword evidence="5 6" id="KW-0472">Membrane</keyword>
<protein>
    <submittedName>
        <fullName evidence="8">Prepilin peptidase CpaA</fullName>
    </submittedName>
</protein>
<dbReference type="Gene3D" id="1.20.120.1220">
    <property type="match status" value="1"/>
</dbReference>
<comment type="subcellular location">
    <subcellularLocation>
        <location evidence="1">Cell membrane</location>
        <topology evidence="1">Multi-pass membrane protein</topology>
    </subcellularLocation>
</comment>
<feature type="transmembrane region" description="Helical" evidence="6">
    <location>
        <begin position="27"/>
        <end position="48"/>
    </location>
</feature>
<feature type="transmembrane region" description="Helical" evidence="6">
    <location>
        <begin position="97"/>
        <end position="118"/>
    </location>
</feature>
<organism evidence="8 9">
    <name type="scientific">Roseibium denhamense</name>
    <dbReference type="NCBI Taxonomy" id="76305"/>
    <lineage>
        <taxon>Bacteria</taxon>
        <taxon>Pseudomonadati</taxon>
        <taxon>Pseudomonadota</taxon>
        <taxon>Alphaproteobacteria</taxon>
        <taxon>Hyphomicrobiales</taxon>
        <taxon>Stappiaceae</taxon>
        <taxon>Roseibium</taxon>
    </lineage>
</organism>
<evidence type="ECO:0000259" key="7">
    <source>
        <dbReference type="Pfam" id="PF01478"/>
    </source>
</evidence>
<evidence type="ECO:0000313" key="8">
    <source>
        <dbReference type="EMBL" id="SMP22996.1"/>
    </source>
</evidence>
<dbReference type="PANTHER" id="PTHR36506">
    <property type="entry name" value="PREFLAGELLIN PEPTIDASE"/>
    <property type="match status" value="1"/>
</dbReference>
<evidence type="ECO:0000256" key="3">
    <source>
        <dbReference type="ARBA" id="ARBA00022692"/>
    </source>
</evidence>
<dbReference type="InterPro" id="IPR000045">
    <property type="entry name" value="Prepilin_IV_endopep_pep"/>
</dbReference>
<dbReference type="InterPro" id="IPR052218">
    <property type="entry name" value="Preflagellin_Peptidase"/>
</dbReference>
<evidence type="ECO:0000256" key="2">
    <source>
        <dbReference type="ARBA" id="ARBA00022475"/>
    </source>
</evidence>
<keyword evidence="9" id="KW-1185">Reference proteome</keyword>
<keyword evidence="4 6" id="KW-1133">Transmembrane helix</keyword>
<dbReference type="RefSeq" id="WP_155190058.1">
    <property type="nucleotide sequence ID" value="NZ_BAAAEA010000002.1"/>
</dbReference>
<comment type="caution">
    <text evidence="8">The sequence shown here is derived from an EMBL/GenBank/DDBJ whole genome shotgun (WGS) entry which is preliminary data.</text>
</comment>
<keyword evidence="3 6" id="KW-0812">Transmembrane</keyword>
<evidence type="ECO:0000256" key="6">
    <source>
        <dbReference type="SAM" id="Phobius"/>
    </source>
</evidence>
<evidence type="ECO:0000256" key="1">
    <source>
        <dbReference type="ARBA" id="ARBA00004651"/>
    </source>
</evidence>
<dbReference type="EMBL" id="FXTT01000003">
    <property type="protein sequence ID" value="SMP22996.1"/>
    <property type="molecule type" value="Genomic_DNA"/>
</dbReference>
<feature type="domain" description="Prepilin type IV endopeptidase peptidase" evidence="7">
    <location>
        <begin position="9"/>
        <end position="112"/>
    </location>
</feature>
<feature type="transmembrane region" description="Helical" evidence="6">
    <location>
        <begin position="55"/>
        <end position="77"/>
    </location>
</feature>
<reference evidence="8 9" key="1">
    <citation type="submission" date="2017-05" db="EMBL/GenBank/DDBJ databases">
        <authorList>
            <person name="Varghese N."/>
            <person name="Submissions S."/>
        </authorList>
    </citation>
    <scope>NUCLEOTIDE SEQUENCE [LARGE SCALE GENOMIC DNA]</scope>
    <source>
        <strain evidence="8 9">DSM 15949</strain>
    </source>
</reference>
<evidence type="ECO:0000256" key="5">
    <source>
        <dbReference type="ARBA" id="ARBA00023136"/>
    </source>
</evidence>
<sequence>MLTAAILSIFPFLVAFGGISDLFTMTIRNGVSILLIAGFCVVALFAGLPAYGWGVHALGLIVIFVPFFICFAAGWMGGGDVKFISAIALWIGYSQQLGIFILLVAIYGMILTFGLLLLRNRLIVPEFLLRQEWFARLYSRESGIPYGIAIAAAGLQTYTQTTLFSALS</sequence>